<sequence length="148" mass="17491">MHKTGNVLSPTYYKNWQAEWIGDPTDSDGIHIILHNIAHSQQVIFWNIAIEAIEQTLRKQNIVILWEDKKTLSYLLCKDYLSKKMAKAIIHNFYEKTHSKIVFNLTQLGFDFDFSLVILSFIYAEKDCPEIRFSFEQLEMLLSKYIKQ</sequence>
<reference evidence="1" key="1">
    <citation type="submission" date="2023-05" db="EMBL/GenBank/DDBJ databases">
        <title>Whole genome sequence of Commensalibacter sp.</title>
        <authorList>
            <person name="Charoenyingcharoen P."/>
            <person name="Yukphan P."/>
        </authorList>
    </citation>
    <scope>NUCLEOTIDE SEQUENCE</scope>
    <source>
        <strain evidence="1">TBRC 16381</strain>
    </source>
</reference>
<dbReference type="RefSeq" id="WP_281447852.1">
    <property type="nucleotide sequence ID" value="NZ_JASBAO010000001.1"/>
</dbReference>
<accession>A0ABT6Q0X2</accession>
<comment type="caution">
    <text evidence="1">The sequence shown here is derived from an EMBL/GenBank/DDBJ whole genome shotgun (WGS) entry which is preliminary data.</text>
</comment>
<evidence type="ECO:0000313" key="2">
    <source>
        <dbReference type="Proteomes" id="UP001431634"/>
    </source>
</evidence>
<organism evidence="1 2">
    <name type="scientific">Commensalibacter oyaizuii</name>
    <dbReference type="NCBI Taxonomy" id="3043873"/>
    <lineage>
        <taxon>Bacteria</taxon>
        <taxon>Pseudomonadati</taxon>
        <taxon>Pseudomonadota</taxon>
        <taxon>Alphaproteobacteria</taxon>
        <taxon>Acetobacterales</taxon>
        <taxon>Acetobacteraceae</taxon>
    </lineage>
</organism>
<keyword evidence="2" id="KW-1185">Reference proteome</keyword>
<protein>
    <submittedName>
        <fullName evidence="1">Uncharacterized protein</fullName>
    </submittedName>
</protein>
<name>A0ABT6Q0X2_9PROT</name>
<dbReference type="EMBL" id="JASBAO010000001">
    <property type="protein sequence ID" value="MDI2090729.1"/>
    <property type="molecule type" value="Genomic_DNA"/>
</dbReference>
<gene>
    <name evidence="1" type="ORF">QJV27_04900</name>
</gene>
<evidence type="ECO:0000313" key="1">
    <source>
        <dbReference type="EMBL" id="MDI2090729.1"/>
    </source>
</evidence>
<proteinExistence type="predicted"/>
<dbReference type="Proteomes" id="UP001431634">
    <property type="component" value="Unassembled WGS sequence"/>
</dbReference>